<dbReference type="PANTHER" id="PTHR33877:SF2">
    <property type="entry name" value="OS07G0170200 PROTEIN"/>
    <property type="match status" value="1"/>
</dbReference>
<name>A0A2H5BFV5_9CAUD</name>
<dbReference type="GeneID" id="40098848"/>
<keyword evidence="3" id="KW-1185">Reference proteome</keyword>
<dbReference type="Gene3D" id="1.10.30.50">
    <property type="match status" value="1"/>
</dbReference>
<feature type="domain" description="HNH nuclease" evidence="1">
    <location>
        <begin position="19"/>
        <end position="68"/>
    </location>
</feature>
<reference evidence="2 3" key="1">
    <citation type="submission" date="2017-12" db="EMBL/GenBank/DDBJ databases">
        <authorList>
            <person name="Tomczak R."/>
            <person name="Garlena R.A."/>
            <person name="Russell D.A."/>
            <person name="Pope W.H."/>
            <person name="Jacobs-Sera D."/>
            <person name="Hatfull G.F."/>
        </authorList>
    </citation>
    <scope>NUCLEOTIDE SEQUENCE [LARGE SCALE GENOMIC DNA]</scope>
</reference>
<dbReference type="CDD" id="cd00085">
    <property type="entry name" value="HNHc"/>
    <property type="match status" value="1"/>
</dbReference>
<evidence type="ECO:0000259" key="1">
    <source>
        <dbReference type="SMART" id="SM00507"/>
    </source>
</evidence>
<dbReference type="SMART" id="SM00507">
    <property type="entry name" value="HNHc"/>
    <property type="match status" value="1"/>
</dbReference>
<evidence type="ECO:0000313" key="2">
    <source>
        <dbReference type="EMBL" id="AUG84847.1"/>
    </source>
</evidence>
<dbReference type="Pfam" id="PF01844">
    <property type="entry name" value="HNH"/>
    <property type="match status" value="1"/>
</dbReference>
<evidence type="ECO:0000313" key="3">
    <source>
        <dbReference type="Proteomes" id="UP000241261"/>
    </source>
</evidence>
<dbReference type="InterPro" id="IPR003615">
    <property type="entry name" value="HNH_nuc"/>
</dbReference>
<dbReference type="GO" id="GO:0008270">
    <property type="term" value="F:zinc ion binding"/>
    <property type="evidence" value="ECO:0007669"/>
    <property type="project" value="InterPro"/>
</dbReference>
<dbReference type="GO" id="GO:0003676">
    <property type="term" value="F:nucleic acid binding"/>
    <property type="evidence" value="ECO:0007669"/>
    <property type="project" value="InterPro"/>
</dbReference>
<dbReference type="RefSeq" id="YP_009622111.1">
    <property type="nucleotide sequence ID" value="NC_042099.1"/>
</dbReference>
<keyword evidence="2" id="KW-0540">Nuclease</keyword>
<keyword evidence="2" id="KW-0378">Hydrolase</keyword>
<dbReference type="EMBL" id="MG670586">
    <property type="protein sequence ID" value="AUG84847.1"/>
    <property type="molecule type" value="Genomic_DNA"/>
</dbReference>
<dbReference type="OrthoDB" id="22258at10239"/>
<keyword evidence="2" id="KW-0255">Endonuclease</keyword>
<dbReference type="GO" id="GO:0004519">
    <property type="term" value="F:endonuclease activity"/>
    <property type="evidence" value="ECO:0007669"/>
    <property type="project" value="UniProtKB-KW"/>
</dbReference>
<sequence length="131" mass="14454">MTRSHAKSIARSAALTSLAGRRWGPKRRWRCVYCGRGAGMVVDHFVPEKRGGEDTVFNLVPACDRCNSSKQDHEPEAWMRAVGVPESRRAALWRILHLPSSASLTVPAERFELNYGAAKALRRPVQGAKGG</sequence>
<dbReference type="PANTHER" id="PTHR33877">
    <property type="entry name" value="SLL1193 PROTEIN"/>
    <property type="match status" value="1"/>
</dbReference>
<dbReference type="InterPro" id="IPR052892">
    <property type="entry name" value="NA-targeting_endonuclease"/>
</dbReference>
<dbReference type="Proteomes" id="UP000241261">
    <property type="component" value="Segment"/>
</dbReference>
<protein>
    <submittedName>
        <fullName evidence="2">HNH endonuclease</fullName>
    </submittedName>
</protein>
<proteinExistence type="predicted"/>
<dbReference type="InterPro" id="IPR002711">
    <property type="entry name" value="HNH"/>
</dbReference>
<accession>A0A2H5BFV5</accession>
<organism evidence="2 3">
    <name type="scientific">Microbacterium phage Dismas</name>
    <dbReference type="NCBI Taxonomy" id="2065199"/>
    <lineage>
        <taxon>Viruses</taxon>
        <taxon>Duplodnaviria</taxon>
        <taxon>Heunggongvirae</taxon>
        <taxon>Uroviricota</taxon>
        <taxon>Caudoviricetes</taxon>
        <taxon>Dismasvirus</taxon>
        <taxon>Dismasvirus dismas</taxon>
    </lineage>
</organism>
<dbReference type="KEGG" id="vg:40098848"/>
<gene>
    <name evidence="2" type="primary">50</name>
    <name evidence="2" type="ORF">PBI_DISMAS_50</name>
</gene>